<proteinExistence type="inferred from homology"/>
<name>A0AAN6M4E5_9PLEO</name>
<keyword evidence="5" id="KW-1185">Reference proteome</keyword>
<organism evidence="4 5">
    <name type="scientific">Pseudopithomyces chartarum</name>
    <dbReference type="NCBI Taxonomy" id="1892770"/>
    <lineage>
        <taxon>Eukaryota</taxon>
        <taxon>Fungi</taxon>
        <taxon>Dikarya</taxon>
        <taxon>Ascomycota</taxon>
        <taxon>Pezizomycotina</taxon>
        <taxon>Dothideomycetes</taxon>
        <taxon>Pleosporomycetidae</taxon>
        <taxon>Pleosporales</taxon>
        <taxon>Massarineae</taxon>
        <taxon>Didymosphaeriaceae</taxon>
        <taxon>Pseudopithomyces</taxon>
    </lineage>
</organism>
<dbReference type="Proteomes" id="UP001280581">
    <property type="component" value="Unassembled WGS sequence"/>
</dbReference>
<dbReference type="InterPro" id="IPR050309">
    <property type="entry name" value="Type-B_Carboxylest/Lipase"/>
</dbReference>
<evidence type="ECO:0000313" key="4">
    <source>
        <dbReference type="EMBL" id="KAK3213962.1"/>
    </source>
</evidence>
<evidence type="ECO:0000259" key="3">
    <source>
        <dbReference type="Pfam" id="PF00135"/>
    </source>
</evidence>
<dbReference type="Gene3D" id="3.40.50.1820">
    <property type="entry name" value="alpha/beta hydrolase"/>
    <property type="match status" value="1"/>
</dbReference>
<dbReference type="InterPro" id="IPR019819">
    <property type="entry name" value="Carboxylesterase_B_CS"/>
</dbReference>
<gene>
    <name evidence="4" type="ORF">GRF29_28g1639824</name>
</gene>
<evidence type="ECO:0000313" key="5">
    <source>
        <dbReference type="Proteomes" id="UP001280581"/>
    </source>
</evidence>
<comment type="similarity">
    <text evidence="1">Belongs to the type-B carboxylesterase/lipase family.</text>
</comment>
<accession>A0AAN6M4E5</accession>
<dbReference type="PROSITE" id="PS00122">
    <property type="entry name" value="CARBOXYLESTERASE_B_1"/>
    <property type="match status" value="1"/>
</dbReference>
<dbReference type="AlphaFoldDB" id="A0AAN6M4E5"/>
<dbReference type="GO" id="GO:0016787">
    <property type="term" value="F:hydrolase activity"/>
    <property type="evidence" value="ECO:0007669"/>
    <property type="project" value="UniProtKB-KW"/>
</dbReference>
<dbReference type="SUPFAM" id="SSF53474">
    <property type="entry name" value="alpha/beta-Hydrolases"/>
    <property type="match status" value="1"/>
</dbReference>
<reference evidence="4 5" key="1">
    <citation type="submission" date="2021-02" db="EMBL/GenBank/DDBJ databases">
        <title>Genome assembly of Pseudopithomyces chartarum.</title>
        <authorList>
            <person name="Jauregui R."/>
            <person name="Singh J."/>
            <person name="Voisey C."/>
        </authorList>
    </citation>
    <scope>NUCLEOTIDE SEQUENCE [LARGE SCALE GENOMIC DNA]</scope>
    <source>
        <strain evidence="4 5">AGR01</strain>
    </source>
</reference>
<comment type="caution">
    <text evidence="4">The sequence shown here is derived from an EMBL/GenBank/DDBJ whole genome shotgun (WGS) entry which is preliminary data.</text>
</comment>
<dbReference type="InterPro" id="IPR016187">
    <property type="entry name" value="CTDL_fold"/>
</dbReference>
<dbReference type="SUPFAM" id="SSF56436">
    <property type="entry name" value="C-type lectin-like"/>
    <property type="match status" value="1"/>
</dbReference>
<dbReference type="Pfam" id="PF00135">
    <property type="entry name" value="COesterase"/>
    <property type="match status" value="1"/>
</dbReference>
<dbReference type="EMBL" id="WVTA01000004">
    <property type="protein sequence ID" value="KAK3213962.1"/>
    <property type="molecule type" value="Genomic_DNA"/>
</dbReference>
<dbReference type="PROSITE" id="PS00941">
    <property type="entry name" value="CARBOXYLESTERASE_B_2"/>
    <property type="match status" value="1"/>
</dbReference>
<dbReference type="PANTHER" id="PTHR11559">
    <property type="entry name" value="CARBOXYLESTERASE"/>
    <property type="match status" value="1"/>
</dbReference>
<evidence type="ECO:0000256" key="1">
    <source>
        <dbReference type="ARBA" id="ARBA00005964"/>
    </source>
</evidence>
<keyword evidence="2" id="KW-0378">Hydrolase</keyword>
<dbReference type="InterPro" id="IPR029058">
    <property type="entry name" value="AB_hydrolase_fold"/>
</dbReference>
<dbReference type="InterPro" id="IPR002018">
    <property type="entry name" value="CarbesteraseB"/>
</dbReference>
<feature type="domain" description="Carboxylesterase type B" evidence="3">
    <location>
        <begin position="206"/>
        <end position="690"/>
    </location>
</feature>
<evidence type="ECO:0000256" key="2">
    <source>
        <dbReference type="ARBA" id="ARBA00022801"/>
    </source>
</evidence>
<dbReference type="InterPro" id="IPR019826">
    <property type="entry name" value="Carboxylesterase_B_AS"/>
</dbReference>
<protein>
    <recommendedName>
        <fullName evidence="3">Carboxylesterase type B domain-containing protein</fullName>
    </recommendedName>
</protein>
<sequence>MAIQIVQVRIVAMYYYELIVAFTAGLILPTAYAGVPSIQSLGSVTVLSDNDLAGLSPAYLVLKTKLTDPGNTTTQTAGALLLSSATYAEASQRCASLDEKLLSPSSSDFVDGLNNALSYQAYLDPGNNPLEYWISSSSPKGDKCSVVTTNGKIIKKPCNKTARVLCTNSGPRTVLTTNETDPRSDLRISVKSGSQSIIGFRNFYTWQFRGIRFAPKPERFTLSALYKGSGTVEATKYGPGCIQAPDARWPEVSEDCLFLNVWTPYLPSNNAAPKKLKAVMFWIYGGGNVGGAGSDPEKEGGNLASRGDVVVVSFNYRVGTLGFLAFDDGVHTGNYAISDMLNALRWVQKNIKNFGGDPKRVTIWGESAGAVNVRTLLAVPQAEKEGLFQGAILQSGTGEEIGLESKAAQWEVPSVLYSELTTKIIEESGCADAASAIACLRSYDALKWATEAGRTKAHFASRDNKLIFTRALPLAGPLAHRHNIPILLGTTRDEWSYLLPTPTTNFSANLQLISPAIQRDVTHLINSSISPETLPSWPSLTKAEKEAAVFNATNQVITGVYFTCLTNAFQYSASKNKVFSATYGFEFNRTYSPARFSGTARPICGRDVASPDREEYYKCHAGEVPFTFGNILQQEGWPDRDGTDTPFARLTVDYWSAFARTGTPRPEDGYLEARRYTDSRDKMAEAGLWNSNAKDIMRLQWTGIGKKSIDDNTVCAEMGLGKDFYESYDYSS</sequence>